<evidence type="ECO:0000256" key="2">
    <source>
        <dbReference type="ARBA" id="ARBA00022977"/>
    </source>
</evidence>
<dbReference type="InterPro" id="IPR006076">
    <property type="entry name" value="FAD-dep_OxRdtase"/>
</dbReference>
<dbReference type="EC" id="1.4.3.19" evidence="5"/>
<dbReference type="PANTHER" id="PTHR13847:SF289">
    <property type="entry name" value="GLYCINE OXIDASE"/>
    <property type="match status" value="1"/>
</dbReference>
<dbReference type="AlphaFoldDB" id="A0A1I3QWD4"/>
<evidence type="ECO:0000259" key="6">
    <source>
        <dbReference type="Pfam" id="PF01266"/>
    </source>
</evidence>
<evidence type="ECO:0000313" key="8">
    <source>
        <dbReference type="Proteomes" id="UP000198915"/>
    </source>
</evidence>
<comment type="catalytic activity">
    <reaction evidence="4">
        <text>glycine + O2 + H2O = glyoxylate + H2O2 + NH4(+)</text>
        <dbReference type="Rhea" id="RHEA:11532"/>
        <dbReference type="ChEBI" id="CHEBI:15377"/>
        <dbReference type="ChEBI" id="CHEBI:15379"/>
        <dbReference type="ChEBI" id="CHEBI:16240"/>
        <dbReference type="ChEBI" id="CHEBI:28938"/>
        <dbReference type="ChEBI" id="CHEBI:36655"/>
        <dbReference type="ChEBI" id="CHEBI:57305"/>
        <dbReference type="EC" id="1.4.3.19"/>
    </reaction>
</comment>
<evidence type="ECO:0000256" key="3">
    <source>
        <dbReference type="ARBA" id="ARBA00023002"/>
    </source>
</evidence>
<sequence length="367" mass="38763">MSDCLVVGGGIIGLSLAYELSRRGMSVTLVEQGEWGGQASSAAAGMLAPLKEFSAPGPMVELGMDSLRLYPQWAQELEEHTAGDVQLSLEGLVTVAMDEAESEQLRAKYLWQKEAGYDVHWMGCKELLEVEPLLTDRVQAGIYSPGEGHINNRLLLRSLVTACKIQGVALLSGCVVKGIAVKAGRVIGVETTSGPIRADHTIVASGAWAGIMLEMLDLTIPVRPVRGQIAAVSSVGIPLRTVIFGSSGYITPKKDGKIVIGATEDESGFQREVTLAGLASVLNGVMPYVPVLHAAAFLEAWGGLRPATADGKPLLGPVPGWEGLSLAGGHFRNGILLSPVTAIRMADYLESGQTEGLEPLLPSRFLS</sequence>
<reference evidence="8" key="1">
    <citation type="submission" date="2016-10" db="EMBL/GenBank/DDBJ databases">
        <authorList>
            <person name="Varghese N."/>
            <person name="Submissions S."/>
        </authorList>
    </citation>
    <scope>NUCLEOTIDE SEQUENCE [LARGE SCALE GENOMIC DNA]</scope>
    <source>
        <strain evidence="8">OK042</strain>
    </source>
</reference>
<dbReference type="Gene3D" id="3.30.9.10">
    <property type="entry name" value="D-Amino Acid Oxidase, subunit A, domain 2"/>
    <property type="match status" value="1"/>
</dbReference>
<dbReference type="PANTHER" id="PTHR13847">
    <property type="entry name" value="SARCOSINE DEHYDROGENASE-RELATED"/>
    <property type="match status" value="1"/>
</dbReference>
<dbReference type="UniPathway" id="UPA00060"/>
<dbReference type="RefSeq" id="WP_092267484.1">
    <property type="nucleotide sequence ID" value="NZ_FORT01000003.1"/>
</dbReference>
<dbReference type="InterPro" id="IPR012727">
    <property type="entry name" value="Gly_oxidase_ThiO"/>
</dbReference>
<comment type="pathway">
    <text evidence="1">Cofactor biosynthesis; thiamine diphosphate biosynthesis.</text>
</comment>
<feature type="domain" description="FAD dependent oxidoreductase" evidence="6">
    <location>
        <begin position="3"/>
        <end position="347"/>
    </location>
</feature>
<accession>A0A1I3QWD4</accession>
<evidence type="ECO:0000256" key="5">
    <source>
        <dbReference type="ARBA" id="ARBA00050018"/>
    </source>
</evidence>
<keyword evidence="2" id="KW-0784">Thiamine biosynthesis</keyword>
<proteinExistence type="predicted"/>
<dbReference type="SUPFAM" id="SSF54373">
    <property type="entry name" value="FAD-linked reductases, C-terminal domain"/>
    <property type="match status" value="1"/>
</dbReference>
<dbReference type="GO" id="GO:0043799">
    <property type="term" value="F:glycine oxidase activity"/>
    <property type="evidence" value="ECO:0007669"/>
    <property type="project" value="UniProtKB-EC"/>
</dbReference>
<dbReference type="Proteomes" id="UP000198915">
    <property type="component" value="Unassembled WGS sequence"/>
</dbReference>
<dbReference type="InterPro" id="IPR036188">
    <property type="entry name" value="FAD/NAD-bd_sf"/>
</dbReference>
<dbReference type="GO" id="GO:0009228">
    <property type="term" value="P:thiamine biosynthetic process"/>
    <property type="evidence" value="ECO:0007669"/>
    <property type="project" value="UniProtKB-KW"/>
</dbReference>
<dbReference type="STRING" id="1884381.SAMN05518846_103163"/>
<dbReference type="Gene3D" id="3.50.50.60">
    <property type="entry name" value="FAD/NAD(P)-binding domain"/>
    <property type="match status" value="1"/>
</dbReference>
<dbReference type="GO" id="GO:0005737">
    <property type="term" value="C:cytoplasm"/>
    <property type="evidence" value="ECO:0007669"/>
    <property type="project" value="TreeGrafter"/>
</dbReference>
<keyword evidence="8" id="KW-1185">Reference proteome</keyword>
<name>A0A1I3QWD4_9BACL</name>
<dbReference type="EMBL" id="FORT01000003">
    <property type="protein sequence ID" value="SFJ37427.1"/>
    <property type="molecule type" value="Genomic_DNA"/>
</dbReference>
<evidence type="ECO:0000256" key="4">
    <source>
        <dbReference type="ARBA" id="ARBA00049872"/>
    </source>
</evidence>
<keyword evidence="3" id="KW-0560">Oxidoreductase</keyword>
<gene>
    <name evidence="7" type="ORF">SAMN05518846_103163</name>
</gene>
<dbReference type="PRINTS" id="PR00420">
    <property type="entry name" value="RNGMNOXGNASE"/>
</dbReference>
<dbReference type="Pfam" id="PF01266">
    <property type="entry name" value="DAO"/>
    <property type="match status" value="1"/>
</dbReference>
<dbReference type="GO" id="GO:0009229">
    <property type="term" value="P:thiamine diphosphate biosynthetic process"/>
    <property type="evidence" value="ECO:0007669"/>
    <property type="project" value="UniProtKB-UniPathway"/>
</dbReference>
<dbReference type="SUPFAM" id="SSF51905">
    <property type="entry name" value="FAD/NAD(P)-binding domain"/>
    <property type="match status" value="1"/>
</dbReference>
<evidence type="ECO:0000256" key="1">
    <source>
        <dbReference type="ARBA" id="ARBA00004948"/>
    </source>
</evidence>
<dbReference type="NCBIfam" id="TIGR02352">
    <property type="entry name" value="thiamin_ThiO"/>
    <property type="match status" value="1"/>
</dbReference>
<dbReference type="GO" id="GO:0050660">
    <property type="term" value="F:flavin adenine dinucleotide binding"/>
    <property type="evidence" value="ECO:0007669"/>
    <property type="project" value="InterPro"/>
</dbReference>
<organism evidence="7 8">
    <name type="scientific">Brevibacillus centrosporus</name>
    <dbReference type="NCBI Taxonomy" id="54910"/>
    <lineage>
        <taxon>Bacteria</taxon>
        <taxon>Bacillati</taxon>
        <taxon>Bacillota</taxon>
        <taxon>Bacilli</taxon>
        <taxon>Bacillales</taxon>
        <taxon>Paenibacillaceae</taxon>
        <taxon>Brevibacillus</taxon>
    </lineage>
</organism>
<protein>
    <recommendedName>
        <fullName evidence="5">glycine oxidase</fullName>
        <ecNumber evidence="5">1.4.3.19</ecNumber>
    </recommendedName>
</protein>
<evidence type="ECO:0000313" key="7">
    <source>
        <dbReference type="EMBL" id="SFJ37427.1"/>
    </source>
</evidence>